<dbReference type="Proteomes" id="UP000034063">
    <property type="component" value="Unassembled WGS sequence"/>
</dbReference>
<keyword evidence="1" id="KW-1133">Transmembrane helix</keyword>
<evidence type="ECO:0000256" key="1">
    <source>
        <dbReference type="SAM" id="Phobius"/>
    </source>
</evidence>
<proteinExistence type="predicted"/>
<feature type="transmembrane region" description="Helical" evidence="1">
    <location>
        <begin position="6"/>
        <end position="29"/>
    </location>
</feature>
<dbReference type="AlphaFoldDB" id="A0A0G1HFN5"/>
<sequence length="45" mass="4903">MNFEGYLRSVTISANLTFAMLALAMAILIHSQIQMNKSGSKGKSK</sequence>
<name>A0A0G1HFN5_9BACT</name>
<evidence type="ECO:0000313" key="3">
    <source>
        <dbReference type="Proteomes" id="UP000034063"/>
    </source>
</evidence>
<organism evidence="2 3">
    <name type="scientific">Candidatus Gottesmanbacteria bacterium GW2011_GWA2_44_17</name>
    <dbReference type="NCBI Taxonomy" id="1618444"/>
    <lineage>
        <taxon>Bacteria</taxon>
        <taxon>Candidatus Gottesmaniibacteriota</taxon>
    </lineage>
</organism>
<reference evidence="2 3" key="1">
    <citation type="journal article" date="2015" name="Nature">
        <title>rRNA introns, odd ribosomes, and small enigmatic genomes across a large radiation of phyla.</title>
        <authorList>
            <person name="Brown C.T."/>
            <person name="Hug L.A."/>
            <person name="Thomas B.C."/>
            <person name="Sharon I."/>
            <person name="Castelle C.J."/>
            <person name="Singh A."/>
            <person name="Wilkins M.J."/>
            <person name="Williams K.H."/>
            <person name="Banfield J.F."/>
        </authorList>
    </citation>
    <scope>NUCLEOTIDE SEQUENCE [LARGE SCALE GENOMIC DNA]</scope>
</reference>
<keyword evidence="1" id="KW-0812">Transmembrane</keyword>
<evidence type="ECO:0000313" key="2">
    <source>
        <dbReference type="EMBL" id="KKT45695.1"/>
    </source>
</evidence>
<keyword evidence="1" id="KW-0472">Membrane</keyword>
<dbReference type="EMBL" id="LCIB01000042">
    <property type="protein sequence ID" value="KKT45695.1"/>
    <property type="molecule type" value="Genomic_DNA"/>
</dbReference>
<comment type="caution">
    <text evidence="2">The sequence shown here is derived from an EMBL/GenBank/DDBJ whole genome shotgun (WGS) entry which is preliminary data.</text>
</comment>
<accession>A0A0G1HFN5</accession>
<protein>
    <submittedName>
        <fullName evidence="2">Uncharacterized protein</fullName>
    </submittedName>
</protein>
<gene>
    <name evidence="2" type="ORF">UW37_C0042G0004</name>
</gene>